<protein>
    <recommendedName>
        <fullName evidence="3">Caspase family p20 domain-containing protein</fullName>
    </recommendedName>
</protein>
<sequence length="1066" mass="112988">MKFVAFMLILLLPAAALAERRVALVIGNDRYESLRPLANAGADADAVADALDALGFEVFRERDRDLRRMRRALEDLEYDGAGADVALVYFAGHGFEVAGDNRLLAIDGDSSSAAALMGTSLSLTAIRETVARIAQIGIVLVDACREDPFAASGEGRGGASLKGGALSAGFAPVDREAGTLVGFATAPGDTASDGTDGHSPFAAALVRHLGTPGLEVRSVLTLVQQEVYDRTAGDQLPYVESALPRLFFAAEAKEELPERERLLLAMAGLKPGLRAEVEAVAAEAGVPLAPLYGAVIGADLGALEAEVRAEKLAEAARAFTATRDRLRRLSAADGAVADQRDLAADRLRLGDFGGAMAALDQAADLDRDSASALEANLVARRVSVAETLQLKAGVARSALDYDTAREALKEAAAVLDGLAGLEAGVAALAVRGSVLSDLGDLERDLGNTKAALAAYVDMFGAAIDRLAGAPDDPDAARGVFLARMRIGGIQRGLGLLEDALDSFDAGLTALGNAPSDDKVGRALDLWTAQTNIAWVAHEMGLMDSALQNHRDAAGKMREALERAPGRTDLRENLGLSHEGAGDALMVMGEIDDALEAYEAARDVFLDLREVADDGLAQIENVGRSAMKGGDVYMAKDDLPLAVELYTLAVKALKIVRGSDAHRASLKTTLAESQTGLGEARLKQGDVEAAKAHFDEALGVIEPLVRRAQDDIRHRRIRADVLLGHAEAALAEGASESALDMLARAEADFEMIRARQGLGVADLLDGIRLNTRLGEAHERLGQPGLAVAALGLAADHASLLHTLHPTNLHWRERTLLAVERAGLAAARTAHPAVAFEQFDRLVGLLEEVEAEEPAAVERRRDLALALMRRGEAGAALGETDGVAEDFAASLEILRRLMAETGRVDAVYWAAYAESGLAFFEAGRGNLEAALDHHRRGLGLREMLIGQRPEDAHWRWLLSASHEFTGNALLELGRTDEAAAAFRASVVLREALAGEYPDDHEVRRGLFASRFQLAEAGVDPMVNYARALSELLTMRAAGLLAEADLPLIEMTEARMAALKDGPEPAENP</sequence>
<organism evidence="4 5">
    <name type="scientific">Pseudooceanicola nanhaiensis</name>
    <dbReference type="NCBI Taxonomy" id="375761"/>
    <lineage>
        <taxon>Bacteria</taxon>
        <taxon>Pseudomonadati</taxon>
        <taxon>Pseudomonadota</taxon>
        <taxon>Alphaproteobacteria</taxon>
        <taxon>Rhodobacterales</taxon>
        <taxon>Paracoccaceae</taxon>
        <taxon>Pseudooceanicola</taxon>
    </lineage>
</organism>
<comment type="caution">
    <text evidence="4">The sequence shown here is derived from an EMBL/GenBank/DDBJ whole genome shotgun (WGS) entry which is preliminary data.</text>
</comment>
<feature type="domain" description="Caspase family p20" evidence="3">
    <location>
        <begin position="19"/>
        <end position="148"/>
    </location>
</feature>
<dbReference type="RefSeq" id="WP_051630629.1">
    <property type="nucleotide sequence ID" value="NZ_BMLF01000002.1"/>
</dbReference>
<dbReference type="InterPro" id="IPR011990">
    <property type="entry name" value="TPR-like_helical_dom_sf"/>
</dbReference>
<evidence type="ECO:0000256" key="2">
    <source>
        <dbReference type="SAM" id="SignalP"/>
    </source>
</evidence>
<evidence type="ECO:0000256" key="1">
    <source>
        <dbReference type="ARBA" id="ARBA00010134"/>
    </source>
</evidence>
<accession>A0A917SZR3</accession>
<dbReference type="GO" id="GO:0006508">
    <property type="term" value="P:proteolysis"/>
    <property type="evidence" value="ECO:0007669"/>
    <property type="project" value="InterPro"/>
</dbReference>
<dbReference type="InterPro" id="IPR001309">
    <property type="entry name" value="Pept_C14_p20"/>
</dbReference>
<dbReference type="PANTHER" id="PTHR22576:SF37">
    <property type="entry name" value="MUCOSA-ASSOCIATED LYMPHOID TISSUE LYMPHOMA TRANSLOCATION PROTEIN 1"/>
    <property type="match status" value="1"/>
</dbReference>
<comment type="similarity">
    <text evidence="1">Belongs to the peptidase C14A family.</text>
</comment>
<dbReference type="SMART" id="SM00028">
    <property type="entry name" value="TPR"/>
    <property type="match status" value="9"/>
</dbReference>
<evidence type="ECO:0000313" key="4">
    <source>
        <dbReference type="EMBL" id="GGM05219.1"/>
    </source>
</evidence>
<dbReference type="SUPFAM" id="SSF52129">
    <property type="entry name" value="Caspase-like"/>
    <property type="match status" value="1"/>
</dbReference>
<dbReference type="Proteomes" id="UP000649829">
    <property type="component" value="Unassembled WGS sequence"/>
</dbReference>
<feature type="signal peptide" evidence="2">
    <location>
        <begin position="1"/>
        <end position="18"/>
    </location>
</feature>
<dbReference type="Gene3D" id="3.40.50.1460">
    <property type="match status" value="1"/>
</dbReference>
<dbReference type="InterPro" id="IPR011600">
    <property type="entry name" value="Pept_C14_caspase"/>
</dbReference>
<name>A0A917SZR3_9RHOB</name>
<dbReference type="InterPro" id="IPR052039">
    <property type="entry name" value="Caspase-related_regulators"/>
</dbReference>
<evidence type="ECO:0000259" key="3">
    <source>
        <dbReference type="PROSITE" id="PS50208"/>
    </source>
</evidence>
<dbReference type="InterPro" id="IPR015917">
    <property type="entry name" value="Pept_C14A"/>
</dbReference>
<gene>
    <name evidence="4" type="ORF">GCM10011534_28750</name>
</gene>
<dbReference type="Pfam" id="PF00656">
    <property type="entry name" value="Peptidase_C14"/>
    <property type="match status" value="1"/>
</dbReference>
<dbReference type="InterPro" id="IPR029030">
    <property type="entry name" value="Caspase-like_dom_sf"/>
</dbReference>
<dbReference type="Gene3D" id="1.25.40.10">
    <property type="entry name" value="Tetratricopeptide repeat domain"/>
    <property type="match status" value="3"/>
</dbReference>
<feature type="chain" id="PRO_5037816252" description="Caspase family p20 domain-containing protein" evidence="2">
    <location>
        <begin position="19"/>
        <end position="1066"/>
    </location>
</feature>
<dbReference type="SMART" id="SM00115">
    <property type="entry name" value="CASc"/>
    <property type="match status" value="1"/>
</dbReference>
<dbReference type="EMBL" id="BMLF01000002">
    <property type="protein sequence ID" value="GGM05219.1"/>
    <property type="molecule type" value="Genomic_DNA"/>
</dbReference>
<proteinExistence type="inferred from homology"/>
<dbReference type="AlphaFoldDB" id="A0A917SZR3"/>
<dbReference type="SUPFAM" id="SSF48452">
    <property type="entry name" value="TPR-like"/>
    <property type="match status" value="3"/>
</dbReference>
<evidence type="ECO:0000313" key="5">
    <source>
        <dbReference type="Proteomes" id="UP000649829"/>
    </source>
</evidence>
<dbReference type="InterPro" id="IPR019734">
    <property type="entry name" value="TPR_rpt"/>
</dbReference>
<reference evidence="4" key="2">
    <citation type="submission" date="2020-09" db="EMBL/GenBank/DDBJ databases">
        <authorList>
            <person name="Sun Q."/>
            <person name="Zhou Y."/>
        </authorList>
    </citation>
    <scope>NUCLEOTIDE SEQUENCE</scope>
    <source>
        <strain evidence="4">CGMCC 1.6293</strain>
    </source>
</reference>
<dbReference type="PANTHER" id="PTHR22576">
    <property type="entry name" value="MUCOSA ASSOCIATED LYMPHOID TISSUE LYMPHOMA TRANSLOCATION PROTEIN 1/PARACASPASE"/>
    <property type="match status" value="1"/>
</dbReference>
<dbReference type="PROSITE" id="PS50208">
    <property type="entry name" value="CASPASE_P20"/>
    <property type="match status" value="1"/>
</dbReference>
<dbReference type="GO" id="GO:0004197">
    <property type="term" value="F:cysteine-type endopeptidase activity"/>
    <property type="evidence" value="ECO:0007669"/>
    <property type="project" value="InterPro"/>
</dbReference>
<keyword evidence="5" id="KW-1185">Reference proteome</keyword>
<keyword evidence="2" id="KW-0732">Signal</keyword>
<reference evidence="4" key="1">
    <citation type="journal article" date="2014" name="Int. J. Syst. Evol. Microbiol.">
        <title>Complete genome sequence of Corynebacterium casei LMG S-19264T (=DSM 44701T), isolated from a smear-ripened cheese.</title>
        <authorList>
            <consortium name="US DOE Joint Genome Institute (JGI-PGF)"/>
            <person name="Walter F."/>
            <person name="Albersmeier A."/>
            <person name="Kalinowski J."/>
            <person name="Ruckert C."/>
        </authorList>
    </citation>
    <scope>NUCLEOTIDE SEQUENCE</scope>
    <source>
        <strain evidence="4">CGMCC 1.6293</strain>
    </source>
</reference>